<proteinExistence type="predicted"/>
<gene>
    <name evidence="3" type="ORF">LX83_003816</name>
</gene>
<keyword evidence="2" id="KW-0472">Membrane</keyword>
<dbReference type="EMBL" id="JAMTCK010000008">
    <property type="protein sequence ID" value="MCP2166944.1"/>
    <property type="molecule type" value="Genomic_DNA"/>
</dbReference>
<keyword evidence="4" id="KW-1185">Reference proteome</keyword>
<dbReference type="Proteomes" id="UP001206128">
    <property type="component" value="Unassembled WGS sequence"/>
</dbReference>
<evidence type="ECO:0000256" key="1">
    <source>
        <dbReference type="SAM" id="MobiDB-lite"/>
    </source>
</evidence>
<evidence type="ECO:0000313" key="3">
    <source>
        <dbReference type="EMBL" id="MCP2166944.1"/>
    </source>
</evidence>
<reference evidence="3" key="1">
    <citation type="submission" date="2022-06" db="EMBL/GenBank/DDBJ databases">
        <title>Genomic Encyclopedia of Archaeal and Bacterial Type Strains, Phase II (KMG-II): from individual species to whole genera.</title>
        <authorList>
            <person name="Goeker M."/>
        </authorList>
    </citation>
    <scope>NUCLEOTIDE SEQUENCE</scope>
    <source>
        <strain evidence="3">DSM 43935</strain>
    </source>
</reference>
<sequence length="461" mass="48528">MDAELLGQSMRDATDQIELRPDFTAAVLRGARRRRARRRTAAAGAALCAALAGGAAVAVWPAAPPGQEQLADARFDQPTRGDLGGDRQFTTDVVAAWRNGVLSPRRVFPEAPDDLRGDPHVYWAGTTEAGPAAVVLQRVRVGTRGSARPGDADQITTLVGLVATDPANGQLTLVKTYTPHVAGGDYVRAGFQFGPGDRTVLALDDGEPMFVSAGATYAQTGAVTRSWQEVPRADGVGVVTLPEGTDPGDVRLVVRQPPRPTDREPDPQTFVGLYQASAELSPTSSAPSKPDHTLPWWETGVGVARVGATPGDEPDEQVSDVFDQALAEAAVTDPLARHSVTRWNVLAGRAGGGTAIIGERQDGDRPSRLFTVLRDANGAVTQVLFSGEVDPTAPLPVHVRLPDGQGWVVAAYGSSLRYRTGPGEAWRTADTGRDAGLLPDPATEVEVTPRGGAPVVVPLPR</sequence>
<keyword evidence="2" id="KW-0812">Transmembrane</keyword>
<evidence type="ECO:0000313" key="4">
    <source>
        <dbReference type="Proteomes" id="UP001206128"/>
    </source>
</evidence>
<feature type="region of interest" description="Disordered" evidence="1">
    <location>
        <begin position="427"/>
        <end position="453"/>
    </location>
</feature>
<evidence type="ECO:0000256" key="2">
    <source>
        <dbReference type="SAM" id="Phobius"/>
    </source>
</evidence>
<accession>A0AAE3GGJ0</accession>
<protein>
    <submittedName>
        <fullName evidence="3">Uncharacterized protein</fullName>
    </submittedName>
</protein>
<feature type="transmembrane region" description="Helical" evidence="2">
    <location>
        <begin position="41"/>
        <end position="63"/>
    </location>
</feature>
<name>A0AAE3GGJ0_9PSEU</name>
<keyword evidence="2" id="KW-1133">Transmembrane helix</keyword>
<comment type="caution">
    <text evidence="3">The sequence shown here is derived from an EMBL/GenBank/DDBJ whole genome shotgun (WGS) entry which is preliminary data.</text>
</comment>
<dbReference type="AlphaFoldDB" id="A0AAE3GGJ0"/>
<organism evidence="3 4">
    <name type="scientific">Goodfellowiella coeruleoviolacea</name>
    <dbReference type="NCBI Taxonomy" id="334858"/>
    <lineage>
        <taxon>Bacteria</taxon>
        <taxon>Bacillati</taxon>
        <taxon>Actinomycetota</taxon>
        <taxon>Actinomycetes</taxon>
        <taxon>Pseudonocardiales</taxon>
        <taxon>Pseudonocardiaceae</taxon>
        <taxon>Goodfellowiella</taxon>
    </lineage>
</organism>